<comment type="caution">
    <text evidence="2">The sequence shown here is derived from an EMBL/GenBank/DDBJ whole genome shotgun (WGS) entry which is preliminary data.</text>
</comment>
<gene>
    <name evidence="2" type="ORF">LCGC14_2790000</name>
</gene>
<dbReference type="Gene3D" id="3.30.565.10">
    <property type="entry name" value="Histidine kinase-like ATPase, C-terminal domain"/>
    <property type="match status" value="1"/>
</dbReference>
<dbReference type="Pfam" id="PF02518">
    <property type="entry name" value="HATPase_c"/>
    <property type="match status" value="1"/>
</dbReference>
<accession>A0A0F8YQQ7</accession>
<evidence type="ECO:0000313" key="2">
    <source>
        <dbReference type="EMBL" id="KKK83773.1"/>
    </source>
</evidence>
<dbReference type="InterPro" id="IPR003594">
    <property type="entry name" value="HATPase_dom"/>
</dbReference>
<proteinExistence type="predicted"/>
<dbReference type="PANTHER" id="PTHR43065:SF23">
    <property type="entry name" value="SENSOR HISTIDINE KINASE PDTAS"/>
    <property type="match status" value="1"/>
</dbReference>
<organism evidence="2">
    <name type="scientific">marine sediment metagenome</name>
    <dbReference type="NCBI Taxonomy" id="412755"/>
    <lineage>
        <taxon>unclassified sequences</taxon>
        <taxon>metagenomes</taxon>
        <taxon>ecological metagenomes</taxon>
    </lineage>
</organism>
<reference evidence="2" key="1">
    <citation type="journal article" date="2015" name="Nature">
        <title>Complex archaea that bridge the gap between prokaryotes and eukaryotes.</title>
        <authorList>
            <person name="Spang A."/>
            <person name="Saw J.H."/>
            <person name="Jorgensen S.L."/>
            <person name="Zaremba-Niedzwiedzka K."/>
            <person name="Martijn J."/>
            <person name="Lind A.E."/>
            <person name="van Eijk R."/>
            <person name="Schleper C."/>
            <person name="Guy L."/>
            <person name="Ettema T.J."/>
        </authorList>
    </citation>
    <scope>NUCLEOTIDE SEQUENCE</scope>
</reference>
<dbReference type="EMBL" id="LAZR01052068">
    <property type="protein sequence ID" value="KKK83773.1"/>
    <property type="molecule type" value="Genomic_DNA"/>
</dbReference>
<dbReference type="InterPro" id="IPR036890">
    <property type="entry name" value="HATPase_C_sf"/>
</dbReference>
<name>A0A0F8YQQ7_9ZZZZ</name>
<dbReference type="PANTHER" id="PTHR43065">
    <property type="entry name" value="SENSOR HISTIDINE KINASE"/>
    <property type="match status" value="1"/>
</dbReference>
<evidence type="ECO:0000259" key="1">
    <source>
        <dbReference type="Pfam" id="PF02518"/>
    </source>
</evidence>
<dbReference type="SUPFAM" id="SSF55874">
    <property type="entry name" value="ATPase domain of HSP90 chaperone/DNA topoisomerase II/histidine kinase"/>
    <property type="match status" value="1"/>
</dbReference>
<dbReference type="AlphaFoldDB" id="A0A0F8YQQ7"/>
<feature type="domain" description="Histidine kinase/HSP90-like ATPase" evidence="1">
    <location>
        <begin position="2"/>
        <end position="71"/>
    </location>
</feature>
<protein>
    <recommendedName>
        <fullName evidence="1">Histidine kinase/HSP90-like ATPase domain-containing protein</fullName>
    </recommendedName>
</protein>
<sequence length="76" mass="8251">PEISISMAKVDEDNVCLEIKDNGNKLPEGFDISSSKGLGLKLVRALATQLDGKLEVTGDNGTTFRLTFPEKLELVM</sequence>
<feature type="non-terminal residue" evidence="2">
    <location>
        <position position="1"/>
    </location>
</feature>